<sequence>MKWTDAQQAAIDAPKPGSRSSQTLLVAAAAGSGKTAVLVERIIQRLKSKDNPLSIQELMVVTFTKAAAAEMSARIGAKLAEEFNQTGDSYLEEQLSLLPSAHISTLHSFCQWVISSYFYRLDIDPSYRIGNEGELLLLKTEVLEKLLIKAYEANSYHIFEIADMFGNERSDQGIMNQILDLYQFAVAQSDPTAWLLEAKQRYEEALTKSLAETIWGEYFMAEQQTLIEDIDNRLVRFTGILNSPGGPTKGAEFVDELQYIMAALSDAKTWDDMVAAVALIGNHEFKRLNMNPAKKDADLVDDGLLSQAKGLIKGVRESLKDMLKGSFVITEAQFKEQIKQSLPYVTGLVDLTLAFMEAFKAAKQELGMLDFSDLEHLCLALLREKKEDGKWYPSEVALELQGTFKEVMVDEYQDTNGVQEEIVNLVSRKDNRFYVGDVKQSIYRFRMANPFLFMKKYHDFEQNVEAEERRIDLSQNFRSDANILEFTNFLFRQVMTEEAAELNYGDAEALNPGRVTDDAPDNWVGGPVELHILDVGTEKTSTFSGGGAGDAATGEASSAGDSKPAASGYTSSNEANDDDDADLENDEKETAFIIEKIKELKNSDKVVQNPDGSFRPLEWRDIVILLRSPRVRAGRMVEAMRQVSIPAYAEENTGYFSAIEVKLLLSLLQVIDNPEQDLPMAVVLNSPFVGLDANELGHLRMSGDGSLWSLLAAYGDDTQNEAVQAFVTRFEKWRTYSRHHSVSDLLWTIYEDMNYLEYVSAMPNGLVRRANVMALYERAKQYEAGSFRGIFRFLRFLESLQAADQDLGIGKTVSEADNVVRIMSIHKSKGLEFPIVFLSAVQKGFNMQDMRKAMQLHGESGIGLKGYYEDYRVLYGSLPWRFVCDKNLLALKAEEERVLYVALTRARDKLFITGFEKNIPGLCAKMAASALLTDTQTLSKSLITKANSYLDWFIMGLSRHLDGGNLIRQYSGVEDVASMDLKDKSCRVTVTIHDGSQYTTLQKSTTKKSAILEAVEKLNPVSAEPLDADLVARFDFRYLYMGAVGRAAKISVSELKRRFAEQEEEAAILVNPVENPMTVAQAEATVNTATAEATVNTVTAEATVNTATAAATSTLASNNTSTSALNPALTSASTAVDLGPFGIKPQALEAAEEVSTGARWGTLMHEAMQWLPLETYTQESLSAKLDQLTLSGYFTQDERHVLNDKALYRFFNSDLGKRLLKANESPSSAGSAGGDSGNQSQVAREWPFSMLIEGHDVYPEVEPGEKLFLQGIVDTAFLEDDQWVLVDYKTDRVKSGEELVRRYAVQLRIYSEALERLTGKKVKERYIYSFRLNDAVPVPVE</sequence>
<evidence type="ECO:0000256" key="13">
    <source>
        <dbReference type="ARBA" id="ARBA00048988"/>
    </source>
</evidence>
<dbReference type="GO" id="GO:0005829">
    <property type="term" value="C:cytosol"/>
    <property type="evidence" value="ECO:0007669"/>
    <property type="project" value="TreeGrafter"/>
</dbReference>
<evidence type="ECO:0000256" key="6">
    <source>
        <dbReference type="ARBA" id="ARBA00022839"/>
    </source>
</evidence>
<evidence type="ECO:0000256" key="10">
    <source>
        <dbReference type="ARBA" id="ARBA00023235"/>
    </source>
</evidence>
<organism evidence="18 19">
    <name type="scientific">Veillonella seminalis</name>
    <dbReference type="NCBI Taxonomy" id="1502943"/>
    <lineage>
        <taxon>Bacteria</taxon>
        <taxon>Bacillati</taxon>
        <taxon>Bacillota</taxon>
        <taxon>Negativicutes</taxon>
        <taxon>Veillonellales</taxon>
        <taxon>Veillonellaceae</taxon>
        <taxon>Veillonella</taxon>
    </lineage>
</organism>
<keyword evidence="7 14" id="KW-0067">ATP-binding</keyword>
<feature type="compositionally biased region" description="Acidic residues" evidence="15">
    <location>
        <begin position="575"/>
        <end position="584"/>
    </location>
</feature>
<evidence type="ECO:0000259" key="17">
    <source>
        <dbReference type="PROSITE" id="PS51217"/>
    </source>
</evidence>
<dbReference type="Pfam" id="PF00580">
    <property type="entry name" value="UvrD-helicase"/>
    <property type="match status" value="2"/>
</dbReference>
<evidence type="ECO:0000256" key="4">
    <source>
        <dbReference type="ARBA" id="ARBA00022801"/>
    </source>
</evidence>
<keyword evidence="1" id="KW-0540">Nuclease</keyword>
<dbReference type="GO" id="GO:0003677">
    <property type="term" value="F:DNA binding"/>
    <property type="evidence" value="ECO:0007669"/>
    <property type="project" value="UniProtKB-KW"/>
</dbReference>
<dbReference type="SUPFAM" id="SSF52980">
    <property type="entry name" value="Restriction endonuclease-like"/>
    <property type="match status" value="1"/>
</dbReference>
<dbReference type="InterPro" id="IPR038726">
    <property type="entry name" value="PDDEXK_AddAB-type"/>
</dbReference>
<evidence type="ECO:0000313" key="19">
    <source>
        <dbReference type="Proteomes" id="UP000434554"/>
    </source>
</evidence>
<evidence type="ECO:0000313" key="18">
    <source>
        <dbReference type="EMBL" id="KAB1479590.1"/>
    </source>
</evidence>
<dbReference type="PROSITE" id="PS51217">
    <property type="entry name" value="UVRD_HELICASE_CTER"/>
    <property type="match status" value="1"/>
</dbReference>
<evidence type="ECO:0000256" key="9">
    <source>
        <dbReference type="ARBA" id="ARBA00023204"/>
    </source>
</evidence>
<keyword evidence="8" id="KW-0238">DNA-binding</keyword>
<name>A0A833FI30_9FIRM</name>
<dbReference type="Pfam" id="PF13361">
    <property type="entry name" value="UvrD_C"/>
    <property type="match status" value="1"/>
</dbReference>
<evidence type="ECO:0000256" key="11">
    <source>
        <dbReference type="ARBA" id="ARBA00034617"/>
    </source>
</evidence>
<evidence type="ECO:0000256" key="3">
    <source>
        <dbReference type="ARBA" id="ARBA00022763"/>
    </source>
</evidence>
<evidence type="ECO:0000256" key="15">
    <source>
        <dbReference type="SAM" id="MobiDB-lite"/>
    </source>
</evidence>
<dbReference type="InterPro" id="IPR000212">
    <property type="entry name" value="DNA_helicase_UvrD/REP"/>
</dbReference>
<dbReference type="GO" id="GO:0000725">
    <property type="term" value="P:recombinational repair"/>
    <property type="evidence" value="ECO:0007669"/>
    <property type="project" value="TreeGrafter"/>
</dbReference>
<proteinExistence type="predicted"/>
<comment type="catalytic activity">
    <reaction evidence="13">
        <text>ATP + H2O = ADP + phosphate + H(+)</text>
        <dbReference type="Rhea" id="RHEA:13065"/>
        <dbReference type="ChEBI" id="CHEBI:15377"/>
        <dbReference type="ChEBI" id="CHEBI:15378"/>
        <dbReference type="ChEBI" id="CHEBI:30616"/>
        <dbReference type="ChEBI" id="CHEBI:43474"/>
        <dbReference type="ChEBI" id="CHEBI:456216"/>
        <dbReference type="EC" id="5.6.2.4"/>
    </reaction>
</comment>
<keyword evidence="5 14" id="KW-0347">Helicase</keyword>
<evidence type="ECO:0000259" key="16">
    <source>
        <dbReference type="PROSITE" id="PS51198"/>
    </source>
</evidence>
<dbReference type="SUPFAM" id="SSF52540">
    <property type="entry name" value="P-loop containing nucleoside triphosphate hydrolases"/>
    <property type="match status" value="1"/>
</dbReference>
<dbReference type="EC" id="5.6.2.4" evidence="12"/>
<dbReference type="Gene3D" id="3.90.320.10">
    <property type="match status" value="1"/>
</dbReference>
<dbReference type="InterPro" id="IPR014017">
    <property type="entry name" value="DNA_helicase_UvrD-like_C"/>
</dbReference>
<dbReference type="PROSITE" id="PS51198">
    <property type="entry name" value="UVRD_HELICASE_ATP_BIND"/>
    <property type="match status" value="1"/>
</dbReference>
<dbReference type="Pfam" id="PF12705">
    <property type="entry name" value="PDDEXK_1"/>
    <property type="match status" value="1"/>
</dbReference>
<dbReference type="PANTHER" id="PTHR11070">
    <property type="entry name" value="UVRD / RECB / PCRA DNA HELICASE FAMILY MEMBER"/>
    <property type="match status" value="1"/>
</dbReference>
<dbReference type="GO" id="GO:0043138">
    <property type="term" value="F:3'-5' DNA helicase activity"/>
    <property type="evidence" value="ECO:0007669"/>
    <property type="project" value="UniProtKB-EC"/>
</dbReference>
<evidence type="ECO:0000256" key="2">
    <source>
        <dbReference type="ARBA" id="ARBA00022741"/>
    </source>
</evidence>
<dbReference type="GO" id="GO:0005524">
    <property type="term" value="F:ATP binding"/>
    <property type="evidence" value="ECO:0007669"/>
    <property type="project" value="UniProtKB-UniRule"/>
</dbReference>
<feature type="compositionally biased region" description="Low complexity" evidence="15">
    <location>
        <begin position="550"/>
        <end position="562"/>
    </location>
</feature>
<evidence type="ECO:0000256" key="7">
    <source>
        <dbReference type="ARBA" id="ARBA00022840"/>
    </source>
</evidence>
<keyword evidence="3" id="KW-0227">DNA damage</keyword>
<keyword evidence="6" id="KW-0269">Exonuclease</keyword>
<dbReference type="GO" id="GO:0033202">
    <property type="term" value="C:DNA helicase complex"/>
    <property type="evidence" value="ECO:0007669"/>
    <property type="project" value="TreeGrafter"/>
</dbReference>
<comment type="caution">
    <text evidence="18">The sequence shown here is derived from an EMBL/GenBank/DDBJ whole genome shotgun (WGS) entry which is preliminary data.</text>
</comment>
<keyword evidence="10" id="KW-0413">Isomerase</keyword>
<keyword evidence="2 14" id="KW-0547">Nucleotide-binding</keyword>
<feature type="domain" description="UvrD-like helicase C-terminal" evidence="17">
    <location>
        <begin position="547"/>
        <end position="830"/>
    </location>
</feature>
<dbReference type="Gene3D" id="3.40.50.300">
    <property type="entry name" value="P-loop containing nucleotide triphosphate hydrolases"/>
    <property type="match status" value="4"/>
</dbReference>
<reference evidence="18 19" key="1">
    <citation type="submission" date="2019-09" db="EMBL/GenBank/DDBJ databases">
        <title>Draft genome sequence of 3 type strains from the CCUG.</title>
        <authorList>
            <person name="Pineiro-Iglesias B."/>
            <person name="Tunovic T."/>
            <person name="Unosson C."/>
            <person name="Inganas E."/>
            <person name="Ohlen M."/>
            <person name="Cardew S."/>
            <person name="Jensie-Markopoulos S."/>
            <person name="Salva-Serra F."/>
            <person name="Jaen-Luchoro D."/>
            <person name="Karlsson R."/>
            <person name="Svensson-Stadler L."/>
            <person name="Chun J."/>
            <person name="Moore E."/>
        </authorList>
    </citation>
    <scope>NUCLEOTIDE SEQUENCE [LARGE SCALE GENOMIC DNA]</scope>
    <source>
        <strain evidence="18 19">CCUG 65427</strain>
    </source>
</reference>
<dbReference type="GO" id="GO:0004527">
    <property type="term" value="F:exonuclease activity"/>
    <property type="evidence" value="ECO:0007669"/>
    <property type="project" value="UniProtKB-KW"/>
</dbReference>
<protein>
    <recommendedName>
        <fullName evidence="12">DNA 3'-5' helicase</fullName>
        <ecNumber evidence="12">5.6.2.4</ecNumber>
    </recommendedName>
</protein>
<comment type="catalytic activity">
    <reaction evidence="11">
        <text>Couples ATP hydrolysis with the unwinding of duplex DNA by translocating in the 3'-5' direction.</text>
        <dbReference type="EC" id="5.6.2.4"/>
    </reaction>
</comment>
<evidence type="ECO:0000256" key="12">
    <source>
        <dbReference type="ARBA" id="ARBA00034808"/>
    </source>
</evidence>
<dbReference type="InterPro" id="IPR011604">
    <property type="entry name" value="PDDEXK-like_dom_sf"/>
</dbReference>
<accession>A0A833FI30</accession>
<dbReference type="CDD" id="cd17932">
    <property type="entry name" value="DEXQc_UvrD"/>
    <property type="match status" value="1"/>
</dbReference>
<dbReference type="InterPro" id="IPR027417">
    <property type="entry name" value="P-loop_NTPase"/>
</dbReference>
<dbReference type="InterPro" id="IPR014016">
    <property type="entry name" value="UvrD-like_ATP-bd"/>
</dbReference>
<keyword evidence="9" id="KW-0234">DNA repair</keyword>
<gene>
    <name evidence="18" type="ORF">F8R14_02770</name>
</gene>
<evidence type="ECO:0000256" key="5">
    <source>
        <dbReference type="ARBA" id="ARBA00022806"/>
    </source>
</evidence>
<evidence type="ECO:0000256" key="8">
    <source>
        <dbReference type="ARBA" id="ARBA00023125"/>
    </source>
</evidence>
<dbReference type="Proteomes" id="UP000434554">
    <property type="component" value="Unassembled WGS sequence"/>
</dbReference>
<evidence type="ECO:0000256" key="1">
    <source>
        <dbReference type="ARBA" id="ARBA00022722"/>
    </source>
</evidence>
<feature type="binding site" evidence="14">
    <location>
        <begin position="28"/>
        <end position="35"/>
    </location>
    <ligand>
        <name>ATP</name>
        <dbReference type="ChEBI" id="CHEBI:30616"/>
    </ligand>
</feature>
<evidence type="ECO:0000256" key="14">
    <source>
        <dbReference type="PROSITE-ProRule" id="PRU00560"/>
    </source>
</evidence>
<feature type="domain" description="UvrD-like helicase ATP-binding" evidence="16">
    <location>
        <begin position="7"/>
        <end position="480"/>
    </location>
</feature>
<keyword evidence="4 14" id="KW-0378">Hydrolase</keyword>
<dbReference type="PANTHER" id="PTHR11070:SF48">
    <property type="entry name" value="ATP-DEPENDENT HELICASE_NUCLEASE SUBUNIT A"/>
    <property type="match status" value="1"/>
</dbReference>
<dbReference type="InterPro" id="IPR011335">
    <property type="entry name" value="Restrct_endonuc-II-like"/>
</dbReference>
<feature type="region of interest" description="Disordered" evidence="15">
    <location>
        <begin position="539"/>
        <end position="584"/>
    </location>
</feature>
<dbReference type="EMBL" id="WBKH01000002">
    <property type="protein sequence ID" value="KAB1479590.1"/>
    <property type="molecule type" value="Genomic_DNA"/>
</dbReference>